<name>A0AAD5QEC1_PARTN</name>
<dbReference type="AlphaFoldDB" id="A0AAD5QEC1"/>
<feature type="compositionally biased region" description="Basic residues" evidence="1">
    <location>
        <begin position="37"/>
        <end position="53"/>
    </location>
</feature>
<keyword evidence="3" id="KW-1185">Reference proteome</keyword>
<dbReference type="EMBL" id="JAHQIW010000576">
    <property type="protein sequence ID" value="KAJ1348883.1"/>
    <property type="molecule type" value="Genomic_DNA"/>
</dbReference>
<dbReference type="Proteomes" id="UP001196413">
    <property type="component" value="Unassembled WGS sequence"/>
</dbReference>
<gene>
    <name evidence="2" type="ORF">KIN20_004284</name>
</gene>
<reference evidence="2" key="1">
    <citation type="submission" date="2021-06" db="EMBL/GenBank/DDBJ databases">
        <title>Parelaphostrongylus tenuis whole genome reference sequence.</title>
        <authorList>
            <person name="Garwood T.J."/>
            <person name="Larsen P.A."/>
            <person name="Fountain-Jones N.M."/>
            <person name="Garbe J.R."/>
            <person name="Macchietto M.G."/>
            <person name="Kania S.A."/>
            <person name="Gerhold R.W."/>
            <person name="Richards J.E."/>
            <person name="Wolf T.M."/>
        </authorList>
    </citation>
    <scope>NUCLEOTIDE SEQUENCE</scope>
    <source>
        <strain evidence="2">MNPRO001-30</strain>
        <tissue evidence="2">Meninges</tissue>
    </source>
</reference>
<proteinExistence type="predicted"/>
<protein>
    <submittedName>
        <fullName evidence="2">Uncharacterized protein</fullName>
    </submittedName>
</protein>
<organism evidence="2 3">
    <name type="scientific">Parelaphostrongylus tenuis</name>
    <name type="common">Meningeal worm</name>
    <dbReference type="NCBI Taxonomy" id="148309"/>
    <lineage>
        <taxon>Eukaryota</taxon>
        <taxon>Metazoa</taxon>
        <taxon>Ecdysozoa</taxon>
        <taxon>Nematoda</taxon>
        <taxon>Chromadorea</taxon>
        <taxon>Rhabditida</taxon>
        <taxon>Rhabditina</taxon>
        <taxon>Rhabditomorpha</taxon>
        <taxon>Strongyloidea</taxon>
        <taxon>Metastrongylidae</taxon>
        <taxon>Parelaphostrongylus</taxon>
    </lineage>
</organism>
<evidence type="ECO:0000256" key="1">
    <source>
        <dbReference type="SAM" id="MobiDB-lite"/>
    </source>
</evidence>
<feature type="region of interest" description="Disordered" evidence="1">
    <location>
        <begin position="29"/>
        <end position="53"/>
    </location>
</feature>
<comment type="caution">
    <text evidence="2">The sequence shown here is derived from an EMBL/GenBank/DDBJ whole genome shotgun (WGS) entry which is preliminary data.</text>
</comment>
<evidence type="ECO:0000313" key="3">
    <source>
        <dbReference type="Proteomes" id="UP001196413"/>
    </source>
</evidence>
<sequence length="53" mass="6360">MFPSYRSPNDSFDRWCSFVEGAPMEKTNEPLHDRQCRRQFLKKSRQKPTVAKK</sequence>
<evidence type="ECO:0000313" key="2">
    <source>
        <dbReference type="EMBL" id="KAJ1348883.1"/>
    </source>
</evidence>
<accession>A0AAD5QEC1</accession>